<name>A0A6J6IMM6_9ZZZZ</name>
<dbReference type="EMBL" id="CAEZVI010000028">
    <property type="protein sequence ID" value="CAB4625776.1"/>
    <property type="molecule type" value="Genomic_DNA"/>
</dbReference>
<protein>
    <submittedName>
        <fullName evidence="1">Unannotated protein</fullName>
    </submittedName>
</protein>
<sequence>MRKFVVALTALSFLMLPTYASAATPKVGAKCLKLNQTQSSKGTTFTCVKSGKKLVWKNSGKKAVDFSITYSTDNGYHTLFNNPCELDRNIPAELSALQKYFYDYTNCAGQLQIAKYTLGSKRPITAFDSVSKYANLQSCKLLTPDGIKGNLGQGFVNSVRESAEYYNVYPAPKTVIQLIPIYSTDTAQPSKSPAEDYKVFTDFFRDWIVYSSDFGSDVTVRVHNSYIKMPDPLGGYGLEHPVGPSDPKNVKFNRDLIAAVDPVIDFTGVNLAIVVPPAGTKSFIFSQAAIGGLKTNEGRVPNVMSQYAAFAKDFEASYYAGAAHPFWWIHEIMHAGIGFDDHYGDKKKNLATEYGMGYLTMMTPFGGDLTTWEKWRLGFVQNSQVQCKTDSAASMHWIAPSTVQTKESKAVVIPISQTKVVVIETLRPGGLFYKHPLESQGALVYEVDLMQQEHGMGMKLSLPIGRTVQSNPLFMASAPLKQGESTITNGYKITIVEAGTFGDVVKIEKS</sequence>
<accession>A0A6J6IMM6</accession>
<gene>
    <name evidence="1" type="ORF">UFOPK1981_00425</name>
</gene>
<evidence type="ECO:0000313" key="1">
    <source>
        <dbReference type="EMBL" id="CAB4625776.1"/>
    </source>
</evidence>
<proteinExistence type="predicted"/>
<organism evidence="1">
    <name type="scientific">freshwater metagenome</name>
    <dbReference type="NCBI Taxonomy" id="449393"/>
    <lineage>
        <taxon>unclassified sequences</taxon>
        <taxon>metagenomes</taxon>
        <taxon>ecological metagenomes</taxon>
    </lineage>
</organism>
<reference evidence="1" key="1">
    <citation type="submission" date="2020-05" db="EMBL/GenBank/DDBJ databases">
        <authorList>
            <person name="Chiriac C."/>
            <person name="Salcher M."/>
            <person name="Ghai R."/>
            <person name="Kavagutti S V."/>
        </authorList>
    </citation>
    <scope>NUCLEOTIDE SEQUENCE</scope>
</reference>
<dbReference type="AlphaFoldDB" id="A0A6J6IMM6"/>